<dbReference type="RefSeq" id="WP_123166612.1">
    <property type="nucleotide sequence ID" value="NZ_RIAX01000020.1"/>
</dbReference>
<dbReference type="OrthoDB" id="1907642at2"/>
<dbReference type="NCBIfam" id="TIGR04399">
    <property type="entry name" value="acc_Sec_SLAP"/>
    <property type="match status" value="1"/>
</dbReference>
<organism evidence="1 2">
    <name type="scientific">Planococcus salinus</name>
    <dbReference type="NCBI Taxonomy" id="1848460"/>
    <lineage>
        <taxon>Bacteria</taxon>
        <taxon>Bacillati</taxon>
        <taxon>Bacillota</taxon>
        <taxon>Bacilli</taxon>
        <taxon>Bacillales</taxon>
        <taxon>Caryophanaceae</taxon>
        <taxon>Planococcus</taxon>
    </lineage>
</organism>
<dbReference type="Proteomes" id="UP000275473">
    <property type="component" value="Unassembled WGS sequence"/>
</dbReference>
<sequence>MNLFSFFKNATKTGTDTAVSSTELLDGTNEESQDKNEVVTELSIASDWKVSKEQEYVLKFLSNDLPPLKADQLSLSGIQIDVDKGKGDWNVQAFFRSSLDRPIKLGKAELMLLDATNDVVGSQEFDLSELGTLPPFSNRPWVFKFKKENLKSTEVPTDQWSLAFNVQSLVPHSLDLDPAWEEALPKDQKLSLKELVKNLPALKPREVNITGFQSKFTEEGNLAISVFIRNGHTKQIQLEKLPLEVLDAKGEQVVKGSFKLDNLMIKANTSKPWTFIFPREMLTNETPDLSRWTARVPQ</sequence>
<protein>
    <submittedName>
        <fullName evidence="1">Accessory Sec system S-layer assembly protein</fullName>
    </submittedName>
</protein>
<dbReference type="AlphaFoldDB" id="A0A3M8P3D3"/>
<dbReference type="InterPro" id="IPR030911">
    <property type="entry name" value="Sec_acc_SLAP"/>
</dbReference>
<keyword evidence="2" id="KW-1185">Reference proteome</keyword>
<gene>
    <name evidence="1" type="ORF">EEX84_15770</name>
</gene>
<accession>A0A3M8P3D3</accession>
<evidence type="ECO:0000313" key="2">
    <source>
        <dbReference type="Proteomes" id="UP000275473"/>
    </source>
</evidence>
<dbReference type="EMBL" id="RIAX01000020">
    <property type="protein sequence ID" value="RNF38202.1"/>
    <property type="molecule type" value="Genomic_DNA"/>
</dbReference>
<dbReference type="InterPro" id="IPR030910">
    <property type="entry name" value="SLAP_dom"/>
</dbReference>
<dbReference type="NCBIfam" id="TIGR04398">
    <property type="entry name" value="SLAP_DUP"/>
    <property type="match status" value="2"/>
</dbReference>
<reference evidence="1 2" key="1">
    <citation type="journal article" date="2018" name="Int. J. Syst. Evol. Microbiol.">
        <title>Planococcus salinus sp. nov., a moderately halophilic bacterium isolated from a saline-alkali soil.</title>
        <authorList>
            <person name="Gan L."/>
        </authorList>
    </citation>
    <scope>NUCLEOTIDE SEQUENCE [LARGE SCALE GENOMIC DNA]</scope>
    <source>
        <strain evidence="1 2">LCB217</strain>
    </source>
</reference>
<evidence type="ECO:0000313" key="1">
    <source>
        <dbReference type="EMBL" id="RNF38202.1"/>
    </source>
</evidence>
<proteinExistence type="predicted"/>
<name>A0A3M8P3D3_9BACL</name>
<comment type="caution">
    <text evidence="1">The sequence shown here is derived from an EMBL/GenBank/DDBJ whole genome shotgun (WGS) entry which is preliminary data.</text>
</comment>